<feature type="compositionally biased region" description="Acidic residues" evidence="1">
    <location>
        <begin position="207"/>
        <end position="219"/>
    </location>
</feature>
<name>A0A6M3KA42_9ZZZZ</name>
<organism evidence="3">
    <name type="scientific">viral metagenome</name>
    <dbReference type="NCBI Taxonomy" id="1070528"/>
    <lineage>
        <taxon>unclassified sequences</taxon>
        <taxon>metagenomes</taxon>
        <taxon>organismal metagenomes</taxon>
    </lineage>
</organism>
<gene>
    <name evidence="3" type="ORF">MM415A01018_0019</name>
    <name evidence="2" type="ORF">MM415B00605_0021</name>
</gene>
<evidence type="ECO:0000313" key="3">
    <source>
        <dbReference type="EMBL" id="QJA78743.1"/>
    </source>
</evidence>
<evidence type="ECO:0000313" key="2">
    <source>
        <dbReference type="EMBL" id="QJA63612.1"/>
    </source>
</evidence>
<evidence type="ECO:0000256" key="1">
    <source>
        <dbReference type="SAM" id="MobiDB-lite"/>
    </source>
</evidence>
<proteinExistence type="predicted"/>
<protein>
    <submittedName>
        <fullName evidence="3">Uncharacterized protein</fullName>
    </submittedName>
</protein>
<reference evidence="3" key="1">
    <citation type="submission" date="2020-03" db="EMBL/GenBank/DDBJ databases">
        <title>The deep terrestrial virosphere.</title>
        <authorList>
            <person name="Holmfeldt K."/>
            <person name="Nilsson E."/>
            <person name="Simone D."/>
            <person name="Lopez-Fernandez M."/>
            <person name="Wu X."/>
            <person name="de Brujin I."/>
            <person name="Lundin D."/>
            <person name="Andersson A."/>
            <person name="Bertilsson S."/>
            <person name="Dopson M."/>
        </authorList>
    </citation>
    <scope>NUCLEOTIDE SEQUENCE</scope>
    <source>
        <strain evidence="3">MM415A01018</strain>
        <strain evidence="2">MM415B00605</strain>
    </source>
</reference>
<dbReference type="EMBL" id="MT141501">
    <property type="protein sequence ID" value="QJA63612.1"/>
    <property type="molecule type" value="Genomic_DNA"/>
</dbReference>
<sequence>MNAELKKTYKNLKNVEVTRVAILTDGLPPAHQPHKDASDEQKQYLGAFGIFSKSVNPNDAYKDLLDKHFKLNDVEVTVEETSLDDKDMILKGWYEQGNLIKFRRPQVMWRDEKGKFLRIALLDAAKQEEPAINVTTSGDNLVEVAFDKSKFNQSQAKEWLQTHAITIEKGELDSMNEKEIQDLVQKTVDSALTKLVDDVNLLKAEDDDETDDDIDETEEDLKSKAKPKKAKTEKSSDMQPEDIAKMLSETVTKALEPIRADIEVLKKGKMKKSSQQETSPEQIRKAFEEKGQVDLGDGRTLVKENMWSNIPALAPYDCKVVKTGAKNDISNEQIVSALGKILFKEVNANV</sequence>
<accession>A0A6M3KA42</accession>
<feature type="region of interest" description="Disordered" evidence="1">
    <location>
        <begin position="207"/>
        <end position="242"/>
    </location>
</feature>
<dbReference type="EMBL" id="MT142351">
    <property type="protein sequence ID" value="QJA78743.1"/>
    <property type="molecule type" value="Genomic_DNA"/>
</dbReference>
<dbReference type="AlphaFoldDB" id="A0A6M3KA42"/>